<proteinExistence type="predicted"/>
<protein>
    <submittedName>
        <fullName evidence="1">Uncharacterized protein</fullName>
    </submittedName>
</protein>
<accession>A0A2A5WQS3</accession>
<gene>
    <name evidence="1" type="ORF">CNE99_06740</name>
</gene>
<sequence length="74" mass="8081">MEALELPLVTSPRLHACIVVAILFQIDGIEELHHAIAEAETDWRDLLVAVGLANSDWPTVITAQGINIDNWPGP</sequence>
<reference evidence="1 2" key="1">
    <citation type="submission" date="2017-08" db="EMBL/GenBank/DDBJ databases">
        <title>Fine stratification of microbial communities through a metagenomic profile of the photic zone.</title>
        <authorList>
            <person name="Haro-Moreno J.M."/>
            <person name="Lopez-Perez M."/>
            <person name="De La Torre J."/>
            <person name="Picazo A."/>
            <person name="Camacho A."/>
            <person name="Rodriguez-Valera F."/>
        </authorList>
    </citation>
    <scope>NUCLEOTIDE SEQUENCE [LARGE SCALE GENOMIC DNA]</scope>
    <source>
        <strain evidence="1">MED-G24</strain>
    </source>
</reference>
<dbReference type="EMBL" id="NTKD01000034">
    <property type="protein sequence ID" value="PDH38812.1"/>
    <property type="molecule type" value="Genomic_DNA"/>
</dbReference>
<evidence type="ECO:0000313" key="1">
    <source>
        <dbReference type="EMBL" id="PDH38812.1"/>
    </source>
</evidence>
<name>A0A2A5WQS3_9GAMM</name>
<comment type="caution">
    <text evidence="1">The sequence shown here is derived from an EMBL/GenBank/DDBJ whole genome shotgun (WGS) entry which is preliminary data.</text>
</comment>
<organism evidence="1 2">
    <name type="scientific">OM182 bacterium MED-G24</name>
    <dbReference type="NCBI Taxonomy" id="1986255"/>
    <lineage>
        <taxon>Bacteria</taxon>
        <taxon>Pseudomonadati</taxon>
        <taxon>Pseudomonadota</taxon>
        <taxon>Gammaproteobacteria</taxon>
        <taxon>OMG group</taxon>
        <taxon>OM182 clade</taxon>
    </lineage>
</organism>
<dbReference type="AlphaFoldDB" id="A0A2A5WQS3"/>
<evidence type="ECO:0000313" key="2">
    <source>
        <dbReference type="Proteomes" id="UP000219327"/>
    </source>
</evidence>
<dbReference type="Proteomes" id="UP000219327">
    <property type="component" value="Unassembled WGS sequence"/>
</dbReference>